<dbReference type="KEGG" id="caul:KCG34_16280"/>
<feature type="domain" description="(S)-ureidoglycine aminohydrolase cupin" evidence="1">
    <location>
        <begin position="36"/>
        <end position="103"/>
    </location>
</feature>
<evidence type="ECO:0000259" key="1">
    <source>
        <dbReference type="Pfam" id="PF05899"/>
    </source>
</evidence>
<accession>A0A975FWE0</accession>
<dbReference type="Proteomes" id="UP000676409">
    <property type="component" value="Chromosome"/>
</dbReference>
<dbReference type="EMBL" id="CP073078">
    <property type="protein sequence ID" value="QUD86630.1"/>
    <property type="molecule type" value="Genomic_DNA"/>
</dbReference>
<sequence length="148" mass="16350">MSPTDLALQPAPIHPDWVLEGAPSARYRILADTRDHGAQTLLWDCTAGVFNWFYDVDETIHILEGGMLLTDGTGTRRVKAGDVVFFPAGSKARWEVETYVRKVAVIHHPLPAPLGFGMRVWRKLTRRNIGHATPTAETASASPQPEHA</sequence>
<evidence type="ECO:0000313" key="3">
    <source>
        <dbReference type="Proteomes" id="UP000676409"/>
    </source>
</evidence>
<protein>
    <submittedName>
        <fullName evidence="2">DUF861 domain-containing protein</fullName>
    </submittedName>
</protein>
<organism evidence="2 3">
    <name type="scientific">Phenylobacterium montanum</name>
    <dbReference type="NCBI Taxonomy" id="2823693"/>
    <lineage>
        <taxon>Bacteria</taxon>
        <taxon>Pseudomonadati</taxon>
        <taxon>Pseudomonadota</taxon>
        <taxon>Alphaproteobacteria</taxon>
        <taxon>Caulobacterales</taxon>
        <taxon>Caulobacteraceae</taxon>
        <taxon>Phenylobacterium</taxon>
    </lineage>
</organism>
<dbReference type="CDD" id="cd02227">
    <property type="entry name" value="cupin_TM1112-like"/>
    <property type="match status" value="1"/>
</dbReference>
<keyword evidence="3" id="KW-1185">Reference proteome</keyword>
<dbReference type="RefSeq" id="WP_211936682.1">
    <property type="nucleotide sequence ID" value="NZ_CP073078.1"/>
</dbReference>
<dbReference type="InterPro" id="IPR008579">
    <property type="entry name" value="UGlyAH_Cupin_dom"/>
</dbReference>
<gene>
    <name evidence="2" type="ORF">KCG34_16280</name>
</gene>
<dbReference type="SUPFAM" id="SSF51182">
    <property type="entry name" value="RmlC-like cupins"/>
    <property type="match status" value="1"/>
</dbReference>
<dbReference type="InterPro" id="IPR014710">
    <property type="entry name" value="RmlC-like_jellyroll"/>
</dbReference>
<dbReference type="Pfam" id="PF05899">
    <property type="entry name" value="Cupin_3"/>
    <property type="match status" value="1"/>
</dbReference>
<proteinExistence type="predicted"/>
<reference evidence="2" key="1">
    <citation type="submission" date="2021-04" db="EMBL/GenBank/DDBJ databases">
        <title>The complete genome sequence of Caulobacter sp. S6.</title>
        <authorList>
            <person name="Tang Y."/>
            <person name="Ouyang W."/>
            <person name="Liu Q."/>
            <person name="Huang B."/>
            <person name="Guo Z."/>
            <person name="Lei P."/>
        </authorList>
    </citation>
    <scope>NUCLEOTIDE SEQUENCE</scope>
    <source>
        <strain evidence="2">S6</strain>
    </source>
</reference>
<dbReference type="AlphaFoldDB" id="A0A975FWE0"/>
<dbReference type="Gene3D" id="2.60.120.10">
    <property type="entry name" value="Jelly Rolls"/>
    <property type="match status" value="1"/>
</dbReference>
<dbReference type="PANTHER" id="PTHR40943:SF1">
    <property type="entry name" value="CYTOPLASMIC PROTEIN"/>
    <property type="match status" value="1"/>
</dbReference>
<dbReference type="PANTHER" id="PTHR40943">
    <property type="entry name" value="CYTOPLASMIC PROTEIN-RELATED"/>
    <property type="match status" value="1"/>
</dbReference>
<evidence type="ECO:0000313" key="2">
    <source>
        <dbReference type="EMBL" id="QUD86630.1"/>
    </source>
</evidence>
<dbReference type="InterPro" id="IPR011051">
    <property type="entry name" value="RmlC_Cupin_sf"/>
</dbReference>
<name>A0A975FWE0_9CAUL</name>